<keyword evidence="6" id="KW-1185">Reference proteome</keyword>
<dbReference type="Pfam" id="PF13413">
    <property type="entry name" value="HTH_25"/>
    <property type="match status" value="1"/>
</dbReference>
<dbReference type="InterPro" id="IPR036869">
    <property type="entry name" value="J_dom_sf"/>
</dbReference>
<proteinExistence type="predicted"/>
<feature type="compositionally biased region" description="Basic and acidic residues" evidence="3">
    <location>
        <begin position="1"/>
        <end position="12"/>
    </location>
</feature>
<dbReference type="InterPro" id="IPR033756">
    <property type="entry name" value="YlxH/NBP35"/>
</dbReference>
<keyword evidence="2" id="KW-0067">ATP-binding</keyword>
<protein>
    <submittedName>
        <fullName evidence="5">Helix-turn-helix domain-containing protein</fullName>
    </submittedName>
</protein>
<dbReference type="Pfam" id="PF10609">
    <property type="entry name" value="ParA"/>
    <property type="match status" value="1"/>
</dbReference>
<feature type="domain" description="J" evidence="4">
    <location>
        <begin position="334"/>
        <end position="404"/>
    </location>
</feature>
<dbReference type="InterPro" id="IPR001623">
    <property type="entry name" value="DnaJ_domain"/>
</dbReference>
<dbReference type="InterPro" id="IPR027417">
    <property type="entry name" value="P-loop_NTPase"/>
</dbReference>
<feature type="region of interest" description="Disordered" evidence="3">
    <location>
        <begin position="1"/>
        <end position="20"/>
    </location>
</feature>
<dbReference type="Gene3D" id="3.40.50.300">
    <property type="entry name" value="P-loop containing nucleotide triphosphate hydrolases"/>
    <property type="match status" value="1"/>
</dbReference>
<dbReference type="PROSITE" id="PS50076">
    <property type="entry name" value="DNAJ_2"/>
    <property type="match status" value="1"/>
</dbReference>
<dbReference type="SUPFAM" id="SSF52540">
    <property type="entry name" value="P-loop containing nucleoside triphosphate hydrolases"/>
    <property type="match status" value="1"/>
</dbReference>
<dbReference type="Gene3D" id="1.10.287.110">
    <property type="entry name" value="DnaJ domain"/>
    <property type="match status" value="1"/>
</dbReference>
<evidence type="ECO:0000256" key="3">
    <source>
        <dbReference type="SAM" id="MobiDB-lite"/>
    </source>
</evidence>
<dbReference type="Proteomes" id="UP001370348">
    <property type="component" value="Chromosome"/>
</dbReference>
<dbReference type="RefSeq" id="WP_394825194.1">
    <property type="nucleotide sequence ID" value="NZ_CP089984.1"/>
</dbReference>
<keyword evidence="1" id="KW-0547">Nucleotide-binding</keyword>
<sequence>MNLDDDKSDSPDQKPGQRAPLRIIAVGGGRGGVGKSLLAQNLAIYLAQLGKAVVLVDADMTGANLHTHFGLSAAQREPSLDLNDTHSFERALVPTSVPGLSMLPAIHDTMEVPSIQRAGRKARWIAKVRSLQAEFVVIDVGPGHGHFALDVMLAADVGIVMTVPEPPAIEATYRFVRAAFVRRLRRALFRDRFRLPVLQRALNDLGGLPGPLDLVRAVIRTDRALASMAWIEAHRMHLQLVVNQTRVRTDLELGTWMSGLSARHYGVPLDELGYIEHDDTVWLTVRRNKPLLIDSPTCKAARNLERIARRVVALLAARVEKGIAPSSFPLEMPTLYAALGITRTSSDEEVRRAYKRQKEIYAVGGLATSSLMNEEQLKAERARLDEAYDTLLDPVRRRAYDLSTFPDTDEPEALAARATRPALAAEQIMLQNELAREIGPETEFTGALLRKVRESQGIEVPEISARTKIAKAHLIAIEEENYGALPAIVYVRGFVAELAKYLKLDPAQVQKTYLRRVREAVAGKGTG</sequence>
<reference evidence="5 6" key="1">
    <citation type="submission" date="2021-12" db="EMBL/GenBank/DDBJ databases">
        <title>Discovery of the Pendulisporaceae a myxobacterial family with distinct sporulation behavior and unique specialized metabolism.</title>
        <authorList>
            <person name="Garcia R."/>
            <person name="Popoff A."/>
            <person name="Bader C.D."/>
            <person name="Loehr J."/>
            <person name="Walesch S."/>
            <person name="Walt C."/>
            <person name="Boldt J."/>
            <person name="Bunk B."/>
            <person name="Haeckl F.J.F.P.J."/>
            <person name="Gunesch A.P."/>
            <person name="Birkelbach J."/>
            <person name="Nuebel U."/>
            <person name="Pietschmann T."/>
            <person name="Bach T."/>
            <person name="Mueller R."/>
        </authorList>
    </citation>
    <scope>NUCLEOTIDE SEQUENCE [LARGE SCALE GENOMIC DNA]</scope>
    <source>
        <strain evidence="5 6">MSr11954</strain>
    </source>
</reference>
<organism evidence="5 6">
    <name type="scientific">Pendulispora albinea</name>
    <dbReference type="NCBI Taxonomy" id="2741071"/>
    <lineage>
        <taxon>Bacteria</taxon>
        <taxon>Pseudomonadati</taxon>
        <taxon>Myxococcota</taxon>
        <taxon>Myxococcia</taxon>
        <taxon>Myxococcales</taxon>
        <taxon>Sorangiineae</taxon>
        <taxon>Pendulisporaceae</taxon>
        <taxon>Pendulispora</taxon>
    </lineage>
</organism>
<dbReference type="Gene3D" id="1.10.260.40">
    <property type="entry name" value="lambda repressor-like DNA-binding domains"/>
    <property type="match status" value="1"/>
</dbReference>
<dbReference type="SUPFAM" id="SSF46565">
    <property type="entry name" value="Chaperone J-domain"/>
    <property type="match status" value="1"/>
</dbReference>
<dbReference type="PANTHER" id="PTHR43384:SF6">
    <property type="entry name" value="SEPTUM SITE-DETERMINING PROTEIN MIND HOMOLOG, CHLOROPLASTIC"/>
    <property type="match status" value="1"/>
</dbReference>
<evidence type="ECO:0000313" key="5">
    <source>
        <dbReference type="EMBL" id="WXB15563.1"/>
    </source>
</evidence>
<dbReference type="EMBL" id="CP089984">
    <property type="protein sequence ID" value="WXB15563.1"/>
    <property type="molecule type" value="Genomic_DNA"/>
</dbReference>
<name>A0ABZ2LXA1_9BACT</name>
<accession>A0ABZ2LXA1</accession>
<evidence type="ECO:0000256" key="1">
    <source>
        <dbReference type="ARBA" id="ARBA00022741"/>
    </source>
</evidence>
<evidence type="ECO:0000313" key="6">
    <source>
        <dbReference type="Proteomes" id="UP001370348"/>
    </source>
</evidence>
<dbReference type="PANTHER" id="PTHR43384">
    <property type="entry name" value="SEPTUM SITE-DETERMINING PROTEIN MIND HOMOLOG, CHLOROPLASTIC-RELATED"/>
    <property type="match status" value="1"/>
</dbReference>
<evidence type="ECO:0000256" key="2">
    <source>
        <dbReference type="ARBA" id="ARBA00022840"/>
    </source>
</evidence>
<dbReference type="InterPro" id="IPR010982">
    <property type="entry name" value="Lambda_DNA-bd_dom_sf"/>
</dbReference>
<dbReference type="InterPro" id="IPR050625">
    <property type="entry name" value="ParA/MinD_ATPase"/>
</dbReference>
<gene>
    <name evidence="5" type="ORF">LZC94_48065</name>
</gene>
<evidence type="ECO:0000259" key="4">
    <source>
        <dbReference type="PROSITE" id="PS50076"/>
    </source>
</evidence>
<dbReference type="CDD" id="cd06257">
    <property type="entry name" value="DnaJ"/>
    <property type="match status" value="1"/>
</dbReference>